<organism evidence="7 8">
    <name type="scientific">Natronorubrum daqingense</name>
    <dbReference type="NCBI Taxonomy" id="588898"/>
    <lineage>
        <taxon>Archaea</taxon>
        <taxon>Methanobacteriati</taxon>
        <taxon>Methanobacteriota</taxon>
        <taxon>Stenosarchaea group</taxon>
        <taxon>Halobacteria</taxon>
        <taxon>Halobacteriales</taxon>
        <taxon>Natrialbaceae</taxon>
        <taxon>Natronorubrum</taxon>
    </lineage>
</organism>
<dbReference type="RefSeq" id="WP_076581940.1">
    <property type="nucleotide sequence ID" value="NZ_CP019327.1"/>
</dbReference>
<evidence type="ECO:0000256" key="3">
    <source>
        <dbReference type="HAMAP-Rule" id="MF_01151"/>
    </source>
</evidence>
<protein>
    <recommendedName>
        <fullName evidence="3">Protein GrpE</fullName>
    </recommendedName>
    <alternativeName>
        <fullName evidence="3">HSP-70 cofactor</fullName>
    </alternativeName>
</protein>
<evidence type="ECO:0000313" key="8">
    <source>
        <dbReference type="Proteomes" id="UP000185687"/>
    </source>
</evidence>
<keyword evidence="8" id="KW-1185">Reference proteome</keyword>
<reference evidence="6 9" key="1">
    <citation type="submission" date="2017-01" db="EMBL/GenBank/DDBJ databases">
        <title>Complete genome sequence of Haloterrigena daqingensis type strain (JX313T).</title>
        <authorList>
            <person name="Shuang W."/>
        </authorList>
    </citation>
    <scope>NUCLEOTIDE SEQUENCE [LARGE SCALE GENOMIC DNA]</scope>
    <source>
        <strain evidence="6 9">JX313</strain>
    </source>
</reference>
<comment type="subunit">
    <text evidence="3">Homodimer.</text>
</comment>
<dbReference type="Gene3D" id="2.30.22.10">
    <property type="entry name" value="Head domain of nucleotide exchange factor GrpE"/>
    <property type="match status" value="1"/>
</dbReference>
<feature type="region of interest" description="Disordered" evidence="5">
    <location>
        <begin position="223"/>
        <end position="371"/>
    </location>
</feature>
<dbReference type="OrthoDB" id="372230at2157"/>
<dbReference type="GO" id="GO:0000774">
    <property type="term" value="F:adenyl-nucleotide exchange factor activity"/>
    <property type="evidence" value="ECO:0007669"/>
    <property type="project" value="InterPro"/>
</dbReference>
<feature type="compositionally biased region" description="Polar residues" evidence="5">
    <location>
        <begin position="68"/>
        <end position="80"/>
    </location>
</feature>
<dbReference type="InterPro" id="IPR000740">
    <property type="entry name" value="GrpE"/>
</dbReference>
<keyword evidence="2 3" id="KW-0143">Chaperone</keyword>
<dbReference type="GeneID" id="30955443"/>
<dbReference type="SUPFAM" id="SSF58014">
    <property type="entry name" value="Coiled-coil domain of nucleotide exchange factor GrpE"/>
    <property type="match status" value="1"/>
</dbReference>
<feature type="region of interest" description="Disordered" evidence="5">
    <location>
        <begin position="1"/>
        <end position="83"/>
    </location>
</feature>
<keyword evidence="3" id="KW-0963">Cytoplasm</keyword>
<dbReference type="Pfam" id="PF01025">
    <property type="entry name" value="GrpE"/>
    <property type="match status" value="1"/>
</dbReference>
<dbReference type="PANTHER" id="PTHR21237">
    <property type="entry name" value="GRPE PROTEIN"/>
    <property type="match status" value="1"/>
</dbReference>
<dbReference type="InterPro" id="IPR009012">
    <property type="entry name" value="GrpE_head"/>
</dbReference>
<dbReference type="Proteomes" id="UP000185687">
    <property type="component" value="Unassembled WGS sequence"/>
</dbReference>
<dbReference type="GO" id="GO:0006457">
    <property type="term" value="P:protein folding"/>
    <property type="evidence" value="ECO:0007669"/>
    <property type="project" value="InterPro"/>
</dbReference>
<reference evidence="7 8" key="2">
    <citation type="submission" date="2017-01" db="EMBL/GenBank/DDBJ databases">
        <authorList>
            <person name="Mah S.A."/>
            <person name="Swanson W.J."/>
            <person name="Moy G.W."/>
            <person name="Vacquier V.D."/>
        </authorList>
    </citation>
    <scope>NUCLEOTIDE SEQUENCE [LARGE SCALE GENOMIC DNA]</scope>
    <source>
        <strain evidence="7 8">CGMCC 1.8909</strain>
    </source>
</reference>
<dbReference type="GO" id="GO:0042803">
    <property type="term" value="F:protein homodimerization activity"/>
    <property type="evidence" value="ECO:0007669"/>
    <property type="project" value="InterPro"/>
</dbReference>
<dbReference type="GO" id="GO:0005737">
    <property type="term" value="C:cytoplasm"/>
    <property type="evidence" value="ECO:0007669"/>
    <property type="project" value="UniProtKB-SubCell"/>
</dbReference>
<sequence length="371" mass="40429">MSEDEGTNTTAQGVSSEDHPEDGDAATRGAEESDAEPAPPADTESERTEGATDATAHTSANDVEPRTTPETSEDIQQLLEQLSEYDEDVAQQVNSIVEEARDLNATVTNQREELEDLSERVTEQADTIEELRAELEARGEKLEEYEATEEDLKSRLKRKQADFQNYKKRAKKRQQQIKDRATEDLVERLIGVRDNMKRALEEESDDTDSLREGIEMTMREFDRILEDENVSEIDPDPGTESDPQRHEVMMRVDSDQPEGTIADVYTPGYEMGDKVIQNAQVTVSNGELEDLDDDSSEDGAGEQSDSDGDDTADSTSETDGDTGEDAGATAVDDAGDGNSGDGDDAGDGGEAIELGGEVETDADSRSAASEE</sequence>
<comment type="subcellular location">
    <subcellularLocation>
        <location evidence="3">Cytoplasm</location>
    </subcellularLocation>
</comment>
<dbReference type="KEGG" id="hda:BB347_05830"/>
<evidence type="ECO:0000313" key="7">
    <source>
        <dbReference type="EMBL" id="SIR79411.1"/>
    </source>
</evidence>
<proteinExistence type="inferred from homology"/>
<evidence type="ECO:0000313" key="6">
    <source>
        <dbReference type="EMBL" id="APX96179.1"/>
    </source>
</evidence>
<dbReference type="AlphaFoldDB" id="A0A1N7DUF0"/>
<dbReference type="Proteomes" id="UP000187321">
    <property type="component" value="Chromosome"/>
</dbReference>
<dbReference type="EMBL" id="FTNP01000003">
    <property type="protein sequence ID" value="SIR79411.1"/>
    <property type="molecule type" value="Genomic_DNA"/>
</dbReference>
<keyword evidence="3" id="KW-0346">Stress response</keyword>
<dbReference type="EMBL" id="CP019327">
    <property type="protein sequence ID" value="APX96179.1"/>
    <property type="molecule type" value="Genomic_DNA"/>
</dbReference>
<dbReference type="PANTHER" id="PTHR21237:SF23">
    <property type="entry name" value="GRPE PROTEIN HOMOLOG, MITOCHONDRIAL"/>
    <property type="match status" value="1"/>
</dbReference>
<accession>A0A1N7DUF0</accession>
<evidence type="ECO:0000256" key="4">
    <source>
        <dbReference type="RuleBase" id="RU004478"/>
    </source>
</evidence>
<feature type="compositionally biased region" description="Acidic residues" evidence="5">
    <location>
        <begin position="227"/>
        <end position="239"/>
    </location>
</feature>
<name>A0A1N7DUF0_9EURY</name>
<evidence type="ECO:0000256" key="1">
    <source>
        <dbReference type="ARBA" id="ARBA00009054"/>
    </source>
</evidence>
<dbReference type="STRING" id="588898.BB347_05830"/>
<dbReference type="HAMAP" id="MF_01151">
    <property type="entry name" value="GrpE"/>
    <property type="match status" value="1"/>
</dbReference>
<gene>
    <name evidence="3" type="primary">grpE</name>
    <name evidence="6" type="ORF">BB347_05830</name>
    <name evidence="7" type="ORF">SAMN05421809_2246</name>
</gene>
<dbReference type="CDD" id="cd00446">
    <property type="entry name" value="GrpE"/>
    <property type="match status" value="1"/>
</dbReference>
<dbReference type="GO" id="GO:0051082">
    <property type="term" value="F:unfolded protein binding"/>
    <property type="evidence" value="ECO:0007669"/>
    <property type="project" value="TreeGrafter"/>
</dbReference>
<feature type="compositionally biased region" description="Acidic residues" evidence="5">
    <location>
        <begin position="287"/>
        <end position="324"/>
    </location>
</feature>
<evidence type="ECO:0000313" key="9">
    <source>
        <dbReference type="Proteomes" id="UP000187321"/>
    </source>
</evidence>
<comment type="function">
    <text evidence="3">Participates actively in the response to hyperosmotic and heat shock by preventing the aggregation of stress-denatured proteins, in association with DnaK and GrpE. It is the nucleotide exchange factor for DnaK and may function as a thermosensor. Unfolded proteins bind initially to DnaJ; upon interaction with the DnaJ-bound protein, DnaK hydrolyzes its bound ATP, resulting in the formation of a stable complex. GrpE releases ADP from DnaK; ATP binding to DnaK triggers the release of the substrate protein, thus completing the reaction cycle. Several rounds of ATP-dependent interactions between DnaJ, DnaK and GrpE are required for fully efficient folding.</text>
</comment>
<comment type="similarity">
    <text evidence="1 3 4">Belongs to the GrpE family.</text>
</comment>
<dbReference type="InterPro" id="IPR013805">
    <property type="entry name" value="GrpE_CC"/>
</dbReference>
<evidence type="ECO:0000256" key="5">
    <source>
        <dbReference type="SAM" id="MobiDB-lite"/>
    </source>
</evidence>
<dbReference type="PRINTS" id="PR00773">
    <property type="entry name" value="GRPEPROTEIN"/>
</dbReference>
<feature type="compositionally biased region" description="Basic and acidic residues" evidence="5">
    <location>
        <begin position="242"/>
        <end position="254"/>
    </location>
</feature>
<dbReference type="Gene3D" id="3.90.20.20">
    <property type="match status" value="1"/>
</dbReference>
<dbReference type="SUPFAM" id="SSF51064">
    <property type="entry name" value="Head domain of nucleotide exchange factor GrpE"/>
    <property type="match status" value="1"/>
</dbReference>
<evidence type="ECO:0000256" key="2">
    <source>
        <dbReference type="ARBA" id="ARBA00023186"/>
    </source>
</evidence>
<dbReference type="GO" id="GO:0051087">
    <property type="term" value="F:protein-folding chaperone binding"/>
    <property type="evidence" value="ECO:0007669"/>
    <property type="project" value="InterPro"/>
</dbReference>